<feature type="region of interest" description="Disordered" evidence="1">
    <location>
        <begin position="29"/>
        <end position="48"/>
    </location>
</feature>
<keyword evidence="4" id="KW-1185">Reference proteome</keyword>
<name>A0AAP0QRK6_9ROSI</name>
<keyword evidence="2" id="KW-0732">Signal</keyword>
<feature type="chain" id="PRO_5042939695" evidence="2">
    <location>
        <begin position="27"/>
        <end position="219"/>
    </location>
</feature>
<organism evidence="3 4">
    <name type="scientific">Citrus x changshan-huyou</name>
    <dbReference type="NCBI Taxonomy" id="2935761"/>
    <lineage>
        <taxon>Eukaryota</taxon>
        <taxon>Viridiplantae</taxon>
        <taxon>Streptophyta</taxon>
        <taxon>Embryophyta</taxon>
        <taxon>Tracheophyta</taxon>
        <taxon>Spermatophyta</taxon>
        <taxon>Magnoliopsida</taxon>
        <taxon>eudicotyledons</taxon>
        <taxon>Gunneridae</taxon>
        <taxon>Pentapetalae</taxon>
        <taxon>rosids</taxon>
        <taxon>malvids</taxon>
        <taxon>Sapindales</taxon>
        <taxon>Rutaceae</taxon>
        <taxon>Aurantioideae</taxon>
        <taxon>Citrus</taxon>
    </lineage>
</organism>
<dbReference type="Proteomes" id="UP001428341">
    <property type="component" value="Unassembled WGS sequence"/>
</dbReference>
<evidence type="ECO:0000256" key="2">
    <source>
        <dbReference type="SAM" id="SignalP"/>
    </source>
</evidence>
<protein>
    <submittedName>
        <fullName evidence="3">Uncharacterized protein</fullName>
    </submittedName>
</protein>
<accession>A0AAP0QRK6</accession>
<sequence>MEIIKTKKSCLIFLLLNSPFLYPGEALSPAETREESTPQLKTPAGLPQNGENTPLLASPPFPIPATTKTPIIGPLNNQGQQSQTVLPPQQQVNYPQQSLNQPFSGFTQPFASANQPFVGVNQQPFSSSNQPFGVSNQEGLADNTPLDRGVSKKSSYIIAVPLAFLFAADQIGKDGSAQIVVTRLWGGHPSRRLLASDDHSSHPRYCLKDHMSLWPPSSW</sequence>
<proteinExistence type="predicted"/>
<evidence type="ECO:0000313" key="4">
    <source>
        <dbReference type="Proteomes" id="UP001428341"/>
    </source>
</evidence>
<reference evidence="3 4" key="1">
    <citation type="submission" date="2024-05" db="EMBL/GenBank/DDBJ databases">
        <title>Haplotype-resolved chromosome-level genome assembly of Huyou (Citrus changshanensis).</title>
        <authorList>
            <person name="Miao C."/>
            <person name="Chen W."/>
            <person name="Wu Y."/>
            <person name="Wang L."/>
            <person name="Zhao S."/>
            <person name="Grierson D."/>
            <person name="Xu C."/>
            <person name="Chen K."/>
        </authorList>
    </citation>
    <scope>NUCLEOTIDE SEQUENCE [LARGE SCALE GENOMIC DNA]</scope>
    <source>
        <strain evidence="3">01-14</strain>
        <tissue evidence="3">Leaf</tissue>
    </source>
</reference>
<evidence type="ECO:0000256" key="1">
    <source>
        <dbReference type="SAM" id="MobiDB-lite"/>
    </source>
</evidence>
<gene>
    <name evidence="3" type="ORF">WN944_008849</name>
</gene>
<dbReference type="EMBL" id="JBCGBO010000003">
    <property type="protein sequence ID" value="KAK9216838.1"/>
    <property type="molecule type" value="Genomic_DNA"/>
</dbReference>
<comment type="caution">
    <text evidence="3">The sequence shown here is derived from an EMBL/GenBank/DDBJ whole genome shotgun (WGS) entry which is preliminary data.</text>
</comment>
<evidence type="ECO:0000313" key="3">
    <source>
        <dbReference type="EMBL" id="KAK9216838.1"/>
    </source>
</evidence>
<feature type="signal peptide" evidence="2">
    <location>
        <begin position="1"/>
        <end position="26"/>
    </location>
</feature>
<dbReference type="AlphaFoldDB" id="A0AAP0QRK6"/>